<organism evidence="2 3">
    <name type="scientific">Lophiotrema nucula</name>
    <dbReference type="NCBI Taxonomy" id="690887"/>
    <lineage>
        <taxon>Eukaryota</taxon>
        <taxon>Fungi</taxon>
        <taxon>Dikarya</taxon>
        <taxon>Ascomycota</taxon>
        <taxon>Pezizomycotina</taxon>
        <taxon>Dothideomycetes</taxon>
        <taxon>Pleosporomycetidae</taxon>
        <taxon>Pleosporales</taxon>
        <taxon>Lophiotremataceae</taxon>
        <taxon>Lophiotrema</taxon>
    </lineage>
</organism>
<sequence length="737" mass="83610">MANNTDQQRAYNEYMNAVTHNGRQYYQPVGYGQAGGIQQPQPNPYQPQQPNPYQQPSAFGANGVPFPQSHAQYGSGNYASLSNEQMRNLSGPATVPAAGVPPAAPMPPTAAATPGATLNRPGFGIPPPSQALGQQQGQPAAFGGFPHGPLQSFPMHGQPGGFQASGVQYSNPGQMMGPPGMAAGGPPPPLHAGLGSPPPLGNAQREATPWKTSQTYYVDEYELDARRSRRARPSPPFPDLPDENLPPPGPMLLPHTCSECGRMRSAAFHRQHPVAPGEPTILAICGRCRKKGRGGERCVKEYTHVRKCVAEEPCDWPDRMEPPMLPLERGGERRGRLRSRSTSSEEYMEVRRSESRNRMGLRVLQDHDSPPRFMRRRSQSVVRVTSLSPHRPRRETLTEARYYRRTASQSPPYRERRVRTPSPAPVMVHIARNPSPIRSSIHRPMSPSMIHDDMPRGFRRDFDRRIVSHPMPFRPVERDSPPRGILKDTELMHETAHRRRMKDRRSQESTMVDVGGPRVQFVPDRSENVSRASSEREHWHNRVRRFADDGVHAGGDELDELYRRRYHRGERAARSPSPPFHRLQELRIRHEERSPSPPARRIEEVRVRHVSPPPRGRAIQRSDTPYPRPLSLERRESIYRGTSHVRAHIEESPTPSPPRRQIRQLREKEWEELTTTDRTESDGSGGVVSVRRYRKLGDNGRPETWEEVRRTHFIDGDRERERERERVHVHAGSFRDI</sequence>
<dbReference type="OrthoDB" id="5415512at2759"/>
<feature type="compositionally biased region" description="Pro residues" evidence="1">
    <location>
        <begin position="233"/>
        <end position="247"/>
    </location>
</feature>
<dbReference type="Proteomes" id="UP000799770">
    <property type="component" value="Unassembled WGS sequence"/>
</dbReference>
<gene>
    <name evidence="2" type="ORF">BDV96DRAFT_236254</name>
</gene>
<feature type="region of interest" description="Disordered" evidence="1">
    <location>
        <begin position="323"/>
        <end position="393"/>
    </location>
</feature>
<dbReference type="AlphaFoldDB" id="A0A6A5YQM1"/>
<evidence type="ECO:0000256" key="1">
    <source>
        <dbReference type="SAM" id="MobiDB-lite"/>
    </source>
</evidence>
<keyword evidence="3" id="KW-1185">Reference proteome</keyword>
<reference evidence="2" key="1">
    <citation type="journal article" date="2020" name="Stud. Mycol.">
        <title>101 Dothideomycetes genomes: a test case for predicting lifestyles and emergence of pathogens.</title>
        <authorList>
            <person name="Haridas S."/>
            <person name="Albert R."/>
            <person name="Binder M."/>
            <person name="Bloem J."/>
            <person name="Labutti K."/>
            <person name="Salamov A."/>
            <person name="Andreopoulos B."/>
            <person name="Baker S."/>
            <person name="Barry K."/>
            <person name="Bills G."/>
            <person name="Bluhm B."/>
            <person name="Cannon C."/>
            <person name="Castanera R."/>
            <person name="Culley D."/>
            <person name="Daum C."/>
            <person name="Ezra D."/>
            <person name="Gonzalez J."/>
            <person name="Henrissat B."/>
            <person name="Kuo A."/>
            <person name="Liang C."/>
            <person name="Lipzen A."/>
            <person name="Lutzoni F."/>
            <person name="Magnuson J."/>
            <person name="Mondo S."/>
            <person name="Nolan M."/>
            <person name="Ohm R."/>
            <person name="Pangilinan J."/>
            <person name="Park H.-J."/>
            <person name="Ramirez L."/>
            <person name="Alfaro M."/>
            <person name="Sun H."/>
            <person name="Tritt A."/>
            <person name="Yoshinaga Y."/>
            <person name="Zwiers L.-H."/>
            <person name="Turgeon B."/>
            <person name="Goodwin S."/>
            <person name="Spatafora J."/>
            <person name="Crous P."/>
            <person name="Grigoriev I."/>
        </authorList>
    </citation>
    <scope>NUCLEOTIDE SEQUENCE</scope>
    <source>
        <strain evidence="2">CBS 627.86</strain>
    </source>
</reference>
<feature type="compositionally biased region" description="Low complexity" evidence="1">
    <location>
        <begin position="130"/>
        <end position="144"/>
    </location>
</feature>
<feature type="compositionally biased region" description="Polar residues" evidence="1">
    <location>
        <begin position="69"/>
        <end position="78"/>
    </location>
</feature>
<dbReference type="EMBL" id="ML977342">
    <property type="protein sequence ID" value="KAF2109436.1"/>
    <property type="molecule type" value="Genomic_DNA"/>
</dbReference>
<protein>
    <submittedName>
        <fullName evidence="2">Uncharacterized protein</fullName>
    </submittedName>
</protein>
<proteinExistence type="predicted"/>
<feature type="region of interest" description="Disordered" evidence="1">
    <location>
        <begin position="569"/>
        <end position="629"/>
    </location>
</feature>
<feature type="compositionally biased region" description="Basic and acidic residues" evidence="1">
    <location>
        <begin position="582"/>
        <end position="607"/>
    </location>
</feature>
<feature type="compositionally biased region" description="Low complexity" evidence="1">
    <location>
        <begin position="379"/>
        <end position="388"/>
    </location>
</feature>
<evidence type="ECO:0000313" key="3">
    <source>
        <dbReference type="Proteomes" id="UP000799770"/>
    </source>
</evidence>
<feature type="region of interest" description="Disordered" evidence="1">
    <location>
        <begin position="26"/>
        <end position="78"/>
    </location>
</feature>
<feature type="compositionally biased region" description="Basic and acidic residues" evidence="1">
    <location>
        <begin position="348"/>
        <end position="357"/>
    </location>
</feature>
<feature type="region of interest" description="Disordered" evidence="1">
    <location>
        <begin position="224"/>
        <end position="247"/>
    </location>
</feature>
<accession>A0A6A5YQM1</accession>
<evidence type="ECO:0000313" key="2">
    <source>
        <dbReference type="EMBL" id="KAF2109436.1"/>
    </source>
</evidence>
<feature type="compositionally biased region" description="Pro residues" evidence="1">
    <location>
        <begin position="41"/>
        <end position="50"/>
    </location>
</feature>
<feature type="region of interest" description="Disordered" evidence="1">
    <location>
        <begin position="123"/>
        <end position="153"/>
    </location>
</feature>
<feature type="region of interest" description="Disordered" evidence="1">
    <location>
        <begin position="436"/>
        <end position="456"/>
    </location>
</feature>
<name>A0A6A5YQM1_9PLEO</name>